<organism evidence="9 10">
    <name type="scientific">Chondromyces crocatus</name>
    <dbReference type="NCBI Taxonomy" id="52"/>
    <lineage>
        <taxon>Bacteria</taxon>
        <taxon>Pseudomonadati</taxon>
        <taxon>Myxococcota</taxon>
        <taxon>Polyangia</taxon>
        <taxon>Polyangiales</taxon>
        <taxon>Polyangiaceae</taxon>
        <taxon>Chondromyces</taxon>
    </lineage>
</organism>
<dbReference type="InterPro" id="IPR003400">
    <property type="entry name" value="ExbD"/>
</dbReference>
<evidence type="ECO:0000256" key="2">
    <source>
        <dbReference type="ARBA" id="ARBA00005811"/>
    </source>
</evidence>
<gene>
    <name evidence="9" type="ORF">CMC5_043320</name>
</gene>
<name>A0A0K1EH53_CHOCO</name>
<accession>A0A0K1EH53</accession>
<evidence type="ECO:0000256" key="7">
    <source>
        <dbReference type="RuleBase" id="RU003879"/>
    </source>
</evidence>
<proteinExistence type="inferred from homology"/>
<feature type="transmembrane region" description="Helical" evidence="8">
    <location>
        <begin position="52"/>
        <end position="72"/>
    </location>
</feature>
<dbReference type="STRING" id="52.CMC5_043320"/>
<dbReference type="RefSeq" id="WP_245677671.1">
    <property type="nucleotide sequence ID" value="NZ_CP012159.1"/>
</dbReference>
<dbReference type="Proteomes" id="UP000067626">
    <property type="component" value="Chromosome"/>
</dbReference>
<dbReference type="AlphaFoldDB" id="A0A0K1EH53"/>
<dbReference type="KEGG" id="ccro:CMC5_043320"/>
<comment type="similarity">
    <text evidence="2 7">Belongs to the ExbD/TolR family.</text>
</comment>
<keyword evidence="5 8" id="KW-1133">Transmembrane helix</keyword>
<comment type="subcellular location">
    <subcellularLocation>
        <location evidence="1">Cell membrane</location>
        <topology evidence="1">Single-pass membrane protein</topology>
    </subcellularLocation>
    <subcellularLocation>
        <location evidence="7">Cell membrane</location>
        <topology evidence="7">Single-pass type II membrane protein</topology>
    </subcellularLocation>
</comment>
<keyword evidence="6 8" id="KW-0472">Membrane</keyword>
<dbReference type="GO" id="GO:0022857">
    <property type="term" value="F:transmembrane transporter activity"/>
    <property type="evidence" value="ECO:0007669"/>
    <property type="project" value="InterPro"/>
</dbReference>
<dbReference type="GO" id="GO:0005886">
    <property type="term" value="C:plasma membrane"/>
    <property type="evidence" value="ECO:0007669"/>
    <property type="project" value="UniProtKB-SubCell"/>
</dbReference>
<evidence type="ECO:0000256" key="3">
    <source>
        <dbReference type="ARBA" id="ARBA00022475"/>
    </source>
</evidence>
<dbReference type="GO" id="GO:0015031">
    <property type="term" value="P:protein transport"/>
    <property type="evidence" value="ECO:0007669"/>
    <property type="project" value="UniProtKB-KW"/>
</dbReference>
<protein>
    <recommendedName>
        <fullName evidence="11">Adventurous gliding motility protein AglS</fullName>
    </recommendedName>
</protein>
<keyword evidence="7" id="KW-0813">Transport</keyword>
<keyword evidence="7" id="KW-0653">Protein transport</keyword>
<evidence type="ECO:0000256" key="1">
    <source>
        <dbReference type="ARBA" id="ARBA00004162"/>
    </source>
</evidence>
<evidence type="ECO:0008006" key="11">
    <source>
        <dbReference type="Google" id="ProtNLM"/>
    </source>
</evidence>
<evidence type="ECO:0000256" key="8">
    <source>
        <dbReference type="SAM" id="Phobius"/>
    </source>
</evidence>
<evidence type="ECO:0000256" key="4">
    <source>
        <dbReference type="ARBA" id="ARBA00022692"/>
    </source>
</evidence>
<evidence type="ECO:0000256" key="6">
    <source>
        <dbReference type="ARBA" id="ARBA00023136"/>
    </source>
</evidence>
<keyword evidence="3" id="KW-1003">Cell membrane</keyword>
<keyword evidence="10" id="KW-1185">Reference proteome</keyword>
<evidence type="ECO:0000313" key="10">
    <source>
        <dbReference type="Proteomes" id="UP000067626"/>
    </source>
</evidence>
<sequence length="197" mass="21794">MSGMHERFSIKHHNPHAHVIHVPGKRLLKHVPLRFVWNKVSGHGRRGVSTSLNLTAFIDFLITIVVFLLMSFSASGEIAVDKNVKLPKAENVEDVIDAPMVAVNGNQILVDGVLAGSTRAIEELGRMQKIDELFNILKNKRELWKQVEPNKPFPGVCILQVDADIPAIVVKSVFQTAAFAGYPNVSFMVQKIPPSSN</sequence>
<reference evidence="9 10" key="1">
    <citation type="submission" date="2015-07" db="EMBL/GenBank/DDBJ databases">
        <title>Genome analysis of myxobacterium Chondromyces crocatus Cm c5 reveals a high potential for natural compound synthesis and the genetic basis for the loss of fruiting body formation.</title>
        <authorList>
            <person name="Zaburannyi N."/>
            <person name="Bunk B."/>
            <person name="Maier J."/>
            <person name="Overmann J."/>
            <person name="Mueller R."/>
        </authorList>
    </citation>
    <scope>NUCLEOTIDE SEQUENCE [LARGE SCALE GENOMIC DNA]</scope>
    <source>
        <strain evidence="9 10">Cm c5</strain>
    </source>
</reference>
<keyword evidence="4 7" id="KW-0812">Transmembrane</keyword>
<dbReference type="EMBL" id="CP012159">
    <property type="protein sequence ID" value="AKT40179.1"/>
    <property type="molecule type" value="Genomic_DNA"/>
</dbReference>
<dbReference type="Pfam" id="PF02472">
    <property type="entry name" value="ExbD"/>
    <property type="match status" value="1"/>
</dbReference>
<evidence type="ECO:0000313" key="9">
    <source>
        <dbReference type="EMBL" id="AKT40179.1"/>
    </source>
</evidence>
<evidence type="ECO:0000256" key="5">
    <source>
        <dbReference type="ARBA" id="ARBA00022989"/>
    </source>
</evidence>